<keyword evidence="3 4" id="KW-0546">Nucleotide metabolism</keyword>
<feature type="site" description="Important for substrate specificity" evidence="4">
    <location>
        <position position="13"/>
    </location>
</feature>
<reference evidence="5 6" key="2">
    <citation type="submission" date="2020-11" db="EMBL/GenBank/DDBJ databases">
        <title>Sulfur oxidizing isolate from Hospital Hole Sinkhole.</title>
        <authorList>
            <person name="Scott K.M."/>
        </authorList>
    </citation>
    <scope>NUCLEOTIDE SEQUENCE [LARGE SCALE GENOMIC DNA]</scope>
    <source>
        <strain evidence="5 6">HH1</strain>
    </source>
</reference>
<evidence type="ECO:0000313" key="5">
    <source>
        <dbReference type="EMBL" id="MBF6058633.1"/>
    </source>
</evidence>
<evidence type="ECO:0000256" key="3">
    <source>
        <dbReference type="ARBA" id="ARBA00023080"/>
    </source>
</evidence>
<comment type="caution">
    <text evidence="4">Lacks conserved residue(s) required for the propagation of feature annotation.</text>
</comment>
<comment type="catalytic activity">
    <reaction evidence="4">
        <text>dTTP + H2O = dTMP + diphosphate + H(+)</text>
        <dbReference type="Rhea" id="RHEA:28534"/>
        <dbReference type="ChEBI" id="CHEBI:15377"/>
        <dbReference type="ChEBI" id="CHEBI:15378"/>
        <dbReference type="ChEBI" id="CHEBI:33019"/>
        <dbReference type="ChEBI" id="CHEBI:37568"/>
        <dbReference type="ChEBI" id="CHEBI:63528"/>
        <dbReference type="EC" id="3.6.1.9"/>
    </reaction>
</comment>
<organism evidence="5 6">
    <name type="scientific">Thiomicrorhabdus heinhorstiae</name>
    <dbReference type="NCBI Taxonomy" id="2748010"/>
    <lineage>
        <taxon>Bacteria</taxon>
        <taxon>Pseudomonadati</taxon>
        <taxon>Pseudomonadota</taxon>
        <taxon>Gammaproteobacteria</taxon>
        <taxon>Thiotrichales</taxon>
        <taxon>Piscirickettsiaceae</taxon>
        <taxon>Thiomicrorhabdus</taxon>
    </lineage>
</organism>
<dbReference type="CDD" id="cd00555">
    <property type="entry name" value="Maf"/>
    <property type="match status" value="1"/>
</dbReference>
<protein>
    <recommendedName>
        <fullName evidence="4">dTTP/UTP pyrophosphatase</fullName>
        <shortName evidence="4">dTTPase/UTPase</shortName>
        <ecNumber evidence="4">3.6.1.9</ecNumber>
    </recommendedName>
    <alternativeName>
        <fullName evidence="4">Nucleoside triphosphate pyrophosphatase</fullName>
    </alternativeName>
    <alternativeName>
        <fullName evidence="4">Nucleotide pyrophosphatase</fullName>
        <shortName evidence="4">Nucleotide PPase</shortName>
    </alternativeName>
</protein>
<dbReference type="PIRSF" id="PIRSF006305">
    <property type="entry name" value="Maf"/>
    <property type="match status" value="1"/>
</dbReference>
<feature type="site" description="Important for substrate specificity" evidence="4">
    <location>
        <position position="155"/>
    </location>
</feature>
<dbReference type="Proteomes" id="UP001193680">
    <property type="component" value="Unassembled WGS sequence"/>
</dbReference>
<dbReference type="Gene3D" id="3.90.950.10">
    <property type="match status" value="1"/>
</dbReference>
<dbReference type="InterPro" id="IPR003697">
    <property type="entry name" value="Maf-like"/>
</dbReference>
<reference evidence="5 6" key="1">
    <citation type="submission" date="2020-06" db="EMBL/GenBank/DDBJ databases">
        <authorList>
            <person name="Scott K."/>
        </authorList>
    </citation>
    <scope>NUCLEOTIDE SEQUENCE [LARGE SCALE GENOMIC DNA]</scope>
    <source>
        <strain evidence="5 6">HH1</strain>
    </source>
</reference>
<comment type="cofactor">
    <cofactor evidence="1 4">
        <name>a divalent metal cation</name>
        <dbReference type="ChEBI" id="CHEBI:60240"/>
    </cofactor>
</comment>
<dbReference type="Pfam" id="PF02545">
    <property type="entry name" value="Maf"/>
    <property type="match status" value="1"/>
</dbReference>
<gene>
    <name evidence="5" type="primary">maf</name>
    <name evidence="5" type="ORF">H8792_009795</name>
</gene>
<dbReference type="HAMAP" id="MF_00528">
    <property type="entry name" value="Maf"/>
    <property type="match status" value="1"/>
</dbReference>
<evidence type="ECO:0000256" key="2">
    <source>
        <dbReference type="ARBA" id="ARBA00022801"/>
    </source>
</evidence>
<dbReference type="SUPFAM" id="SSF52972">
    <property type="entry name" value="ITPase-like"/>
    <property type="match status" value="1"/>
</dbReference>
<keyword evidence="4" id="KW-0963">Cytoplasm</keyword>
<accession>A0ABS0BXV8</accession>
<sequence>MAEKLYLASSSPRRQELLQQMGLTFQLVQAPVEEVALPNESPFSFVRRIAIEKALDGFNKIEGKDCWVIGGDTAVVLNNKVLGKPRHTTDATTMLRKLSGTTHEVLSAVAVVYDGEVFSAVNQTRVEFTEIPTEEIERMVASGEPMDKAGAYAIQGQAAKWISRIDGSYSAVMGLPIFELNQLLLQANFYQE</sequence>
<name>A0ABS0BXV8_9GAMM</name>
<evidence type="ECO:0000256" key="4">
    <source>
        <dbReference type="HAMAP-Rule" id="MF_00528"/>
    </source>
</evidence>
<keyword evidence="2 4" id="KW-0378">Hydrolase</keyword>
<dbReference type="RefSeq" id="WP_185978779.1">
    <property type="nucleotide sequence ID" value="NZ_JACBGI020000023.1"/>
</dbReference>
<dbReference type="EC" id="3.6.1.9" evidence="4"/>
<comment type="caution">
    <text evidence="5">The sequence shown here is derived from an EMBL/GenBank/DDBJ whole genome shotgun (WGS) entry which is preliminary data.</text>
</comment>
<keyword evidence="6" id="KW-1185">Reference proteome</keyword>
<proteinExistence type="inferred from homology"/>
<dbReference type="EMBL" id="JACBGI020000023">
    <property type="protein sequence ID" value="MBF6058633.1"/>
    <property type="molecule type" value="Genomic_DNA"/>
</dbReference>
<dbReference type="PANTHER" id="PTHR43213:SF5">
    <property type="entry name" value="BIFUNCTIONAL DTTP_UTP PYROPHOSPHATASE_METHYLTRANSFERASE PROTEIN-RELATED"/>
    <property type="match status" value="1"/>
</dbReference>
<dbReference type="PANTHER" id="PTHR43213">
    <property type="entry name" value="BIFUNCTIONAL DTTP/UTP PYROPHOSPHATASE/METHYLTRANSFERASE PROTEIN-RELATED"/>
    <property type="match status" value="1"/>
</dbReference>
<evidence type="ECO:0000313" key="6">
    <source>
        <dbReference type="Proteomes" id="UP001193680"/>
    </source>
</evidence>
<comment type="subcellular location">
    <subcellularLocation>
        <location evidence="4">Cytoplasm</location>
    </subcellularLocation>
</comment>
<evidence type="ECO:0000256" key="1">
    <source>
        <dbReference type="ARBA" id="ARBA00001968"/>
    </source>
</evidence>
<comment type="function">
    <text evidence="4">Nucleoside triphosphate pyrophosphatase that hydrolyzes dTTP and UTP. May have a dual role in cell division arrest and in preventing the incorporation of modified nucleotides into cellular nucleic acids.</text>
</comment>
<feature type="site" description="Important for substrate specificity" evidence="4">
    <location>
        <position position="73"/>
    </location>
</feature>
<dbReference type="InterPro" id="IPR029001">
    <property type="entry name" value="ITPase-like_fam"/>
</dbReference>
<comment type="similarity">
    <text evidence="4">Belongs to the Maf family. YhdE subfamily.</text>
</comment>
<feature type="active site" description="Proton acceptor" evidence="4">
    <location>
        <position position="72"/>
    </location>
</feature>
<dbReference type="NCBIfam" id="TIGR00172">
    <property type="entry name" value="maf"/>
    <property type="match status" value="1"/>
</dbReference>
<comment type="catalytic activity">
    <reaction evidence="4">
        <text>UTP + H2O = UMP + diphosphate + H(+)</text>
        <dbReference type="Rhea" id="RHEA:29395"/>
        <dbReference type="ChEBI" id="CHEBI:15377"/>
        <dbReference type="ChEBI" id="CHEBI:15378"/>
        <dbReference type="ChEBI" id="CHEBI:33019"/>
        <dbReference type="ChEBI" id="CHEBI:46398"/>
        <dbReference type="ChEBI" id="CHEBI:57865"/>
        <dbReference type="EC" id="3.6.1.9"/>
    </reaction>
</comment>